<reference evidence="1 2" key="1">
    <citation type="journal article" date="2007" name="Virology">
        <title>Sequence and annotation of the 314-kb MT325 and the 321-kb FR483 viruses that infect Chlorella Pbi.</title>
        <authorList>
            <person name="Fitzgerald L.A."/>
            <person name="Graves M.V."/>
            <person name="Li X."/>
            <person name="Feldblyum T."/>
            <person name="Hartigan J."/>
            <person name="Van Etten J.L."/>
        </authorList>
    </citation>
    <scope>NUCLEOTIDE SEQUENCE [LARGE SCALE GENOMIC DNA]</scope>
    <source>
        <strain evidence="1 2">MT325</strain>
    </source>
</reference>
<gene>
    <name evidence="1" type="primary">m568R</name>
    <name evidence="1" type="ORF">MT325_m568R</name>
</gene>
<sequence length="118" mass="12605">MRRSGVDEAVKQCHIGIYILSLDIVLASEVLHALGAKGAEIPSHLLQNLTGHHQEPSCDIQHLDEPVHGGLGGVEVQVEVDTHLTDILLSPCGNFPLDQRPVNALLGIHGAGNVFVEL</sequence>
<evidence type="ECO:0000313" key="1">
    <source>
        <dbReference type="EMBL" id="ABT14122.1"/>
    </source>
</evidence>
<accession>A7IUU8</accession>
<protein>
    <submittedName>
        <fullName evidence="1">Uncharacterized protein m568R</fullName>
    </submittedName>
</protein>
<dbReference type="Proteomes" id="UP000246715">
    <property type="component" value="Segment"/>
</dbReference>
<organismHost>
    <name type="scientific">Paramecium bursaria</name>
    <dbReference type="NCBI Taxonomy" id="74790"/>
</organismHost>
<name>A7IUU8_PBCVM</name>
<dbReference type="EMBL" id="DQ491001">
    <property type="protein sequence ID" value="ABT14122.1"/>
    <property type="molecule type" value="Genomic_DNA"/>
</dbReference>
<proteinExistence type="predicted"/>
<evidence type="ECO:0000313" key="2">
    <source>
        <dbReference type="Proteomes" id="UP000246715"/>
    </source>
</evidence>
<organism evidence="1 2">
    <name type="scientific">Paramecium bursaria Chlorella virus MT325</name>
    <name type="common">PBCV-MT325</name>
    <dbReference type="NCBI Taxonomy" id="346932"/>
    <lineage>
        <taxon>Viruses</taxon>
        <taxon>Varidnaviria</taxon>
        <taxon>Bamfordvirae</taxon>
        <taxon>Nucleocytoviricota</taxon>
        <taxon>Megaviricetes</taxon>
        <taxon>Algavirales</taxon>
        <taxon>Phycodnaviridae</taxon>
        <taxon>Chlorovirus</taxon>
        <taxon>Chlorovirus conductrix</taxon>
        <taxon>Paramecium bursaria Chlorella virus A1</taxon>
    </lineage>
</organism>